<gene>
    <name evidence="5" type="ORF">I6N96_07330</name>
</gene>
<keyword evidence="3 5" id="KW-0067">ATP-binding</keyword>
<dbReference type="InterPro" id="IPR027417">
    <property type="entry name" value="P-loop_NTPase"/>
</dbReference>
<organism evidence="5 6">
    <name type="scientific">Enterococcus larvae</name>
    <dbReference type="NCBI Taxonomy" id="2794352"/>
    <lineage>
        <taxon>Bacteria</taxon>
        <taxon>Bacillati</taxon>
        <taxon>Bacillota</taxon>
        <taxon>Bacilli</taxon>
        <taxon>Lactobacillales</taxon>
        <taxon>Enterococcaceae</taxon>
        <taxon>Enterococcus</taxon>
    </lineage>
</organism>
<dbReference type="PANTHER" id="PTHR42781">
    <property type="entry name" value="SPERMIDINE/PUTRESCINE IMPORT ATP-BINDING PROTEIN POTA"/>
    <property type="match status" value="1"/>
</dbReference>
<evidence type="ECO:0000256" key="1">
    <source>
        <dbReference type="ARBA" id="ARBA00022448"/>
    </source>
</evidence>
<accession>A0ABS4CIY7</accession>
<evidence type="ECO:0000256" key="2">
    <source>
        <dbReference type="ARBA" id="ARBA00022741"/>
    </source>
</evidence>
<dbReference type="InterPro" id="IPR003439">
    <property type="entry name" value="ABC_transporter-like_ATP-bd"/>
</dbReference>
<keyword evidence="6" id="KW-1185">Reference proteome</keyword>
<evidence type="ECO:0000313" key="5">
    <source>
        <dbReference type="EMBL" id="MBP1046091.1"/>
    </source>
</evidence>
<dbReference type="PROSITE" id="PS50893">
    <property type="entry name" value="ABC_TRANSPORTER_2"/>
    <property type="match status" value="1"/>
</dbReference>
<proteinExistence type="predicted"/>
<dbReference type="RefSeq" id="WP_209556914.1">
    <property type="nucleotide sequence ID" value="NZ_JAEDXU010000003.1"/>
</dbReference>
<dbReference type="Gene3D" id="3.40.50.300">
    <property type="entry name" value="P-loop containing nucleotide triphosphate hydrolases"/>
    <property type="match status" value="1"/>
</dbReference>
<sequence>MGISLEDVSFSYGMEKIIEHINFTFEKGKTYVLLGCSGVGKSTLLSLLKGFNQPEAGRIIYEETAQEQVEVVFQDQQLFPWQTVFQTVEMPLRIKKMPKNERKTKVENLLKELDLINSSAKFSGKLSGGQKQRTAMARGLVTEPDFLLLDEPTSSLDPQTKERAQALILSEQKRRKNTVITVTHDVEESAFLGEIILIMTAAGFSVLKNPTVHLPERRESVAFYEFCIELRSLLKEENR</sequence>
<dbReference type="PANTHER" id="PTHR42781:SF8">
    <property type="entry name" value="BICARBONATE TRANSPORT ATP-BINDING PROTEIN CMPC"/>
    <property type="match status" value="1"/>
</dbReference>
<keyword evidence="2" id="KW-0547">Nucleotide-binding</keyword>
<dbReference type="Proteomes" id="UP000673375">
    <property type="component" value="Unassembled WGS sequence"/>
</dbReference>
<dbReference type="GO" id="GO:0005524">
    <property type="term" value="F:ATP binding"/>
    <property type="evidence" value="ECO:0007669"/>
    <property type="project" value="UniProtKB-KW"/>
</dbReference>
<dbReference type="SUPFAM" id="SSF52540">
    <property type="entry name" value="P-loop containing nucleoside triphosphate hydrolases"/>
    <property type="match status" value="1"/>
</dbReference>
<dbReference type="SMART" id="SM00382">
    <property type="entry name" value="AAA"/>
    <property type="match status" value="1"/>
</dbReference>
<dbReference type="InterPro" id="IPR003593">
    <property type="entry name" value="AAA+_ATPase"/>
</dbReference>
<feature type="domain" description="ABC transporter" evidence="4">
    <location>
        <begin position="3"/>
        <end position="226"/>
    </location>
</feature>
<dbReference type="InterPro" id="IPR050093">
    <property type="entry name" value="ABC_SmlMolc_Importer"/>
</dbReference>
<comment type="caution">
    <text evidence="5">The sequence shown here is derived from an EMBL/GenBank/DDBJ whole genome shotgun (WGS) entry which is preliminary data.</text>
</comment>
<evidence type="ECO:0000259" key="4">
    <source>
        <dbReference type="PROSITE" id="PS50893"/>
    </source>
</evidence>
<name>A0ABS4CIY7_9ENTE</name>
<dbReference type="EMBL" id="JAEDXU010000003">
    <property type="protein sequence ID" value="MBP1046091.1"/>
    <property type="molecule type" value="Genomic_DNA"/>
</dbReference>
<evidence type="ECO:0000313" key="6">
    <source>
        <dbReference type="Proteomes" id="UP000673375"/>
    </source>
</evidence>
<keyword evidence="1" id="KW-0813">Transport</keyword>
<reference evidence="5 6" key="1">
    <citation type="submission" date="2020-12" db="EMBL/GenBank/DDBJ databases">
        <title>Vagococcus allomyrinae sp. nov. and Enterococcus lavae sp. nov., isolated from the larvae of Allomyrina dichotoma.</title>
        <authorList>
            <person name="Lee S.D."/>
        </authorList>
    </citation>
    <scope>NUCLEOTIDE SEQUENCE [LARGE SCALE GENOMIC DNA]</scope>
    <source>
        <strain evidence="5 6">BWM-S5</strain>
    </source>
</reference>
<protein>
    <submittedName>
        <fullName evidence="5">ABC transporter ATP-binding protein</fullName>
    </submittedName>
</protein>
<evidence type="ECO:0000256" key="3">
    <source>
        <dbReference type="ARBA" id="ARBA00022840"/>
    </source>
</evidence>
<dbReference type="Pfam" id="PF00005">
    <property type="entry name" value="ABC_tran"/>
    <property type="match status" value="1"/>
</dbReference>